<dbReference type="InterPro" id="IPR020904">
    <property type="entry name" value="Sc_DH/Rdtase_CS"/>
</dbReference>
<dbReference type="NCBIfam" id="TIGR01181">
    <property type="entry name" value="dTDP_gluc_dehyt"/>
    <property type="match status" value="1"/>
</dbReference>
<sequence length="337" mass="38265">MNKSMLVTGGAGFIASHFIRYIRQKYPETHIMTIDKLTYAGSKKNLEAVIDDENYHFIEGDIADEQFINDIFSEYDIGGVVNFAAESHVDRSIKDVKTFIESNMLGTAVLLQAAREAWNNADELDTRRFHQISTDEVYGSLGLDSDEKFNERKPYDPRNPYSASKAGADMLVKSFGHTYGMNVVTSSSSNNYGPAQHEEKLIPTIIANALKGQPIPIYGDGKNVRDWVYVTDHCEALDLIYHNGKTLEKYNVGGGNEKTNHELAMMICDILDHLKPGQYSHKELITFIDDRQGHDRRYSVDYSKIKNALGWTPSTPFEKGIYKTVEWYVNQWEKVSH</sequence>
<dbReference type="GO" id="GO:0008460">
    <property type="term" value="F:dTDP-glucose 4,6-dehydratase activity"/>
    <property type="evidence" value="ECO:0007669"/>
    <property type="project" value="UniProtKB-EC"/>
</dbReference>
<dbReference type="RefSeq" id="WP_068447626.1">
    <property type="nucleotide sequence ID" value="NZ_CP013862.1"/>
</dbReference>
<dbReference type="EMBL" id="CP013862">
    <property type="protein sequence ID" value="ALX50282.1"/>
    <property type="molecule type" value="Genomic_DNA"/>
</dbReference>
<dbReference type="Pfam" id="PF16363">
    <property type="entry name" value="GDP_Man_Dehyd"/>
    <property type="match status" value="1"/>
</dbReference>
<dbReference type="GO" id="GO:0009225">
    <property type="term" value="P:nucleotide-sugar metabolic process"/>
    <property type="evidence" value="ECO:0007669"/>
    <property type="project" value="InterPro"/>
</dbReference>
<evidence type="ECO:0000313" key="10">
    <source>
        <dbReference type="EMBL" id="ALX50282.1"/>
    </source>
</evidence>
<evidence type="ECO:0000256" key="5">
    <source>
        <dbReference type="ARBA" id="ARBA00016977"/>
    </source>
</evidence>
<name>A0A0U4GC40_9BACI</name>
<dbReference type="EC" id="4.2.1.46" evidence="4 8"/>
<dbReference type="PROSITE" id="PS00061">
    <property type="entry name" value="ADH_SHORT"/>
    <property type="match status" value="1"/>
</dbReference>
<dbReference type="Gene3D" id="3.90.25.10">
    <property type="entry name" value="UDP-galactose 4-epimerase, domain 1"/>
    <property type="match status" value="1"/>
</dbReference>
<dbReference type="InterPro" id="IPR016040">
    <property type="entry name" value="NAD(P)-bd_dom"/>
</dbReference>
<dbReference type="Gene3D" id="3.40.50.720">
    <property type="entry name" value="NAD(P)-binding Rossmann-like Domain"/>
    <property type="match status" value="1"/>
</dbReference>
<protein>
    <recommendedName>
        <fullName evidence="5 8">dTDP-glucose 4,6-dehydratase</fullName>
        <ecNumber evidence="4 8">4.2.1.46</ecNumber>
    </recommendedName>
</protein>
<dbReference type="PANTHER" id="PTHR43000">
    <property type="entry name" value="DTDP-D-GLUCOSE 4,6-DEHYDRATASE-RELATED"/>
    <property type="match status" value="1"/>
</dbReference>
<dbReference type="InterPro" id="IPR036291">
    <property type="entry name" value="NAD(P)-bd_dom_sf"/>
</dbReference>
<comment type="cofactor">
    <cofactor evidence="2 8">
        <name>NAD(+)</name>
        <dbReference type="ChEBI" id="CHEBI:57540"/>
    </cofactor>
</comment>
<dbReference type="AlphaFoldDB" id="A0A0U4GC40"/>
<evidence type="ECO:0000259" key="9">
    <source>
        <dbReference type="Pfam" id="PF16363"/>
    </source>
</evidence>
<gene>
    <name evidence="10" type="ORF">AOX59_17880</name>
</gene>
<evidence type="ECO:0000256" key="2">
    <source>
        <dbReference type="ARBA" id="ARBA00001911"/>
    </source>
</evidence>
<evidence type="ECO:0000256" key="3">
    <source>
        <dbReference type="ARBA" id="ARBA00008178"/>
    </source>
</evidence>
<keyword evidence="6" id="KW-0520">NAD</keyword>
<organism evidence="10 11">
    <name type="scientific">Lentibacillus amyloliquefaciens</name>
    <dbReference type="NCBI Taxonomy" id="1472767"/>
    <lineage>
        <taxon>Bacteria</taxon>
        <taxon>Bacillati</taxon>
        <taxon>Bacillota</taxon>
        <taxon>Bacilli</taxon>
        <taxon>Bacillales</taxon>
        <taxon>Bacillaceae</taxon>
        <taxon>Lentibacillus</taxon>
    </lineage>
</organism>
<comment type="similarity">
    <text evidence="3 8">Belongs to the NAD(P)-dependent epimerase/dehydratase family. dTDP-glucose dehydratase subfamily.</text>
</comment>
<dbReference type="SUPFAM" id="SSF51735">
    <property type="entry name" value="NAD(P)-binding Rossmann-fold domains"/>
    <property type="match status" value="1"/>
</dbReference>
<evidence type="ECO:0000256" key="4">
    <source>
        <dbReference type="ARBA" id="ARBA00011990"/>
    </source>
</evidence>
<evidence type="ECO:0000256" key="6">
    <source>
        <dbReference type="ARBA" id="ARBA00023027"/>
    </source>
</evidence>
<dbReference type="Proteomes" id="UP000050331">
    <property type="component" value="Chromosome"/>
</dbReference>
<dbReference type="STRING" id="1472767.AOX59_17880"/>
<dbReference type="KEGG" id="lao:AOX59_17880"/>
<dbReference type="OrthoDB" id="9811743at2"/>
<proteinExistence type="inferred from homology"/>
<feature type="domain" description="NAD(P)-binding" evidence="9">
    <location>
        <begin position="6"/>
        <end position="323"/>
    </location>
</feature>
<keyword evidence="7 8" id="KW-0456">Lyase</keyword>
<keyword evidence="11" id="KW-1185">Reference proteome</keyword>
<accession>A0A0U4GC40</accession>
<evidence type="ECO:0000256" key="7">
    <source>
        <dbReference type="ARBA" id="ARBA00023239"/>
    </source>
</evidence>
<dbReference type="CDD" id="cd05246">
    <property type="entry name" value="dTDP_GD_SDR_e"/>
    <property type="match status" value="1"/>
</dbReference>
<evidence type="ECO:0000256" key="8">
    <source>
        <dbReference type="RuleBase" id="RU004473"/>
    </source>
</evidence>
<comment type="catalytic activity">
    <reaction evidence="1 8">
        <text>dTDP-alpha-D-glucose = dTDP-4-dehydro-6-deoxy-alpha-D-glucose + H2O</text>
        <dbReference type="Rhea" id="RHEA:17221"/>
        <dbReference type="ChEBI" id="CHEBI:15377"/>
        <dbReference type="ChEBI" id="CHEBI:57477"/>
        <dbReference type="ChEBI" id="CHEBI:57649"/>
        <dbReference type="EC" id="4.2.1.46"/>
    </reaction>
</comment>
<evidence type="ECO:0000313" key="11">
    <source>
        <dbReference type="Proteomes" id="UP000050331"/>
    </source>
</evidence>
<reference evidence="10 11" key="1">
    <citation type="submission" date="2016-01" db="EMBL/GenBank/DDBJ databases">
        <title>Complete genome sequence of strain Lentibacillus amyloliquefaciens LAM0015T isolated from saline sediment.</title>
        <authorList>
            <person name="Wang J.-L."/>
            <person name="He M.-X."/>
        </authorList>
    </citation>
    <scope>NUCLEOTIDE SEQUENCE [LARGE SCALE GENOMIC DNA]</scope>
    <source>
        <strain evidence="10 11">LAM0015</strain>
    </source>
</reference>
<dbReference type="FunFam" id="3.40.50.720:FF:000304">
    <property type="entry name" value="UDP-glucose 4,6-dehydratase"/>
    <property type="match status" value="1"/>
</dbReference>
<evidence type="ECO:0000256" key="1">
    <source>
        <dbReference type="ARBA" id="ARBA00001539"/>
    </source>
</evidence>
<dbReference type="InterPro" id="IPR005888">
    <property type="entry name" value="dTDP_Gluc_deHydtase"/>
</dbReference>